<protein>
    <recommendedName>
        <fullName evidence="1">DUF7038 domain-containing protein</fullName>
    </recommendedName>
</protein>
<sequence>MRVIPNNFDIPPRLYQYIWANEDGNEFEYVDYKTKFSGISTRHNQVLTWATSPNAEEMAQMSESNRAKFEGKLWSPYLGFLSDPRHLFNQNVAGREVWICAAYAPAGNSNFQLDRIDEGRYREERFENTPWMKEINGEMDPDEFGYDFVIPKRNFRRLKDVVVEHAVCIATDVRNPVHNEKRPQKGSKRTCNHLILCSPSYFYLPSRFLFRKKQLEVFFVD</sequence>
<reference evidence="3" key="1">
    <citation type="submission" date="2011-07" db="EMBL/GenBank/DDBJ databases">
        <authorList>
            <consortium name="Caenorhabditis brenneri Sequencing and Analysis Consortium"/>
            <person name="Wilson R.K."/>
        </authorList>
    </citation>
    <scope>NUCLEOTIDE SEQUENCE [LARGE SCALE GENOMIC DNA]</scope>
    <source>
        <strain evidence="3">PB2801</strain>
    </source>
</reference>
<dbReference type="HOGENOM" id="CLU_1251626_0_0_1"/>
<dbReference type="AlphaFoldDB" id="G0P342"/>
<dbReference type="EMBL" id="GL380036">
    <property type="protein sequence ID" value="EGT43835.1"/>
    <property type="molecule type" value="Genomic_DNA"/>
</dbReference>
<name>G0P342_CAEBE</name>
<feature type="domain" description="DUF7038" evidence="1">
    <location>
        <begin position="44"/>
        <end position="134"/>
    </location>
</feature>
<evidence type="ECO:0000313" key="3">
    <source>
        <dbReference type="Proteomes" id="UP000008068"/>
    </source>
</evidence>
<proteinExistence type="predicted"/>
<keyword evidence="3" id="KW-1185">Reference proteome</keyword>
<evidence type="ECO:0000259" key="1">
    <source>
        <dbReference type="Pfam" id="PF23047"/>
    </source>
</evidence>
<dbReference type="Proteomes" id="UP000008068">
    <property type="component" value="Unassembled WGS sequence"/>
</dbReference>
<accession>G0P342</accession>
<dbReference type="InParanoid" id="G0P342"/>
<dbReference type="Pfam" id="PF23047">
    <property type="entry name" value="DUF7038"/>
    <property type="match status" value="1"/>
</dbReference>
<evidence type="ECO:0000313" key="2">
    <source>
        <dbReference type="EMBL" id="EGT43835.1"/>
    </source>
</evidence>
<gene>
    <name evidence="2" type="ORF">CAEBREN_24251</name>
</gene>
<organism evidence="3">
    <name type="scientific">Caenorhabditis brenneri</name>
    <name type="common">Nematode worm</name>
    <dbReference type="NCBI Taxonomy" id="135651"/>
    <lineage>
        <taxon>Eukaryota</taxon>
        <taxon>Metazoa</taxon>
        <taxon>Ecdysozoa</taxon>
        <taxon>Nematoda</taxon>
        <taxon>Chromadorea</taxon>
        <taxon>Rhabditida</taxon>
        <taxon>Rhabditina</taxon>
        <taxon>Rhabditomorpha</taxon>
        <taxon>Rhabditoidea</taxon>
        <taxon>Rhabditidae</taxon>
        <taxon>Peloderinae</taxon>
        <taxon>Caenorhabditis</taxon>
    </lineage>
</organism>
<dbReference type="InterPro" id="IPR055466">
    <property type="entry name" value="DUF7038"/>
</dbReference>